<dbReference type="SUPFAM" id="SSF54593">
    <property type="entry name" value="Glyoxalase/Bleomycin resistance protein/Dihydroxybiphenyl dioxygenase"/>
    <property type="match status" value="1"/>
</dbReference>
<proteinExistence type="predicted"/>
<evidence type="ECO:0000313" key="2">
    <source>
        <dbReference type="EMBL" id="WDI30219.1"/>
    </source>
</evidence>
<sequence>MTAPVFHLAIPVDDLAKAEAFYGDLFGCERGRRSERWIDFNFFGHQLVVHLAPEECGFTSKSEVDGKKVPVKHFGVVLDPAEWEKLANLLKDAGTDFIIEPGIRFKGEAGEQGTFFLLDPAGNALEFKCFKDMDQLFAA</sequence>
<dbReference type="KEGG" id="hfl:PUV54_09625"/>
<reference evidence="2" key="1">
    <citation type="submission" date="2023-02" db="EMBL/GenBank/DDBJ databases">
        <title>Genome sequence of Hyphococcus flavus.</title>
        <authorList>
            <person name="Rong J.-C."/>
            <person name="Zhao Q."/>
            <person name="Yi M."/>
            <person name="Wu J.-Y."/>
        </authorList>
    </citation>
    <scope>NUCLEOTIDE SEQUENCE</scope>
    <source>
        <strain evidence="2">MCCC 1K03223</strain>
    </source>
</reference>
<dbReference type="InterPro" id="IPR029068">
    <property type="entry name" value="Glyas_Bleomycin-R_OHBP_Dase"/>
</dbReference>
<dbReference type="PANTHER" id="PTHR39434">
    <property type="match status" value="1"/>
</dbReference>
<dbReference type="Pfam" id="PF00903">
    <property type="entry name" value="Glyoxalase"/>
    <property type="match status" value="1"/>
</dbReference>
<keyword evidence="3" id="KW-1185">Reference proteome</keyword>
<name>A0AAE9Z9Z6_9PROT</name>
<evidence type="ECO:0000259" key="1">
    <source>
        <dbReference type="PROSITE" id="PS51819"/>
    </source>
</evidence>
<accession>A0AAE9Z9Z6</accession>
<dbReference type="Gene3D" id="3.10.180.10">
    <property type="entry name" value="2,3-Dihydroxybiphenyl 1,2-Dioxygenase, domain 1"/>
    <property type="match status" value="1"/>
</dbReference>
<dbReference type="RefSeq" id="WP_274492014.1">
    <property type="nucleotide sequence ID" value="NZ_CP118166.1"/>
</dbReference>
<dbReference type="InterPro" id="IPR037523">
    <property type="entry name" value="VOC_core"/>
</dbReference>
<dbReference type="Proteomes" id="UP001214043">
    <property type="component" value="Chromosome"/>
</dbReference>
<protein>
    <submittedName>
        <fullName evidence="2">VOC family protein</fullName>
    </submittedName>
</protein>
<dbReference type="AlphaFoldDB" id="A0AAE9Z9Z6"/>
<dbReference type="PROSITE" id="PS51819">
    <property type="entry name" value="VOC"/>
    <property type="match status" value="1"/>
</dbReference>
<evidence type="ECO:0000313" key="3">
    <source>
        <dbReference type="Proteomes" id="UP001214043"/>
    </source>
</evidence>
<feature type="domain" description="VOC" evidence="1">
    <location>
        <begin position="4"/>
        <end position="130"/>
    </location>
</feature>
<organism evidence="2 3">
    <name type="scientific">Hyphococcus flavus</name>
    <dbReference type="NCBI Taxonomy" id="1866326"/>
    <lineage>
        <taxon>Bacteria</taxon>
        <taxon>Pseudomonadati</taxon>
        <taxon>Pseudomonadota</taxon>
        <taxon>Alphaproteobacteria</taxon>
        <taxon>Parvularculales</taxon>
        <taxon>Parvularculaceae</taxon>
        <taxon>Hyphococcus</taxon>
    </lineage>
</organism>
<gene>
    <name evidence="2" type="ORF">PUV54_09625</name>
</gene>
<dbReference type="PANTHER" id="PTHR39434:SF1">
    <property type="entry name" value="VOC DOMAIN-CONTAINING PROTEIN"/>
    <property type="match status" value="1"/>
</dbReference>
<dbReference type="EMBL" id="CP118166">
    <property type="protein sequence ID" value="WDI30219.1"/>
    <property type="molecule type" value="Genomic_DNA"/>
</dbReference>
<dbReference type="InterPro" id="IPR004360">
    <property type="entry name" value="Glyas_Fos-R_dOase_dom"/>
</dbReference>